<dbReference type="AlphaFoldDB" id="A0A923IDS6"/>
<dbReference type="Proteomes" id="UP000659630">
    <property type="component" value="Unassembled WGS sequence"/>
</dbReference>
<gene>
    <name evidence="2" type="ORF">H8S23_03410</name>
</gene>
<accession>A0A923IDS6</accession>
<name>A0A923IDS6_9FIRM</name>
<dbReference type="Pfam" id="PF00027">
    <property type="entry name" value="cNMP_binding"/>
    <property type="match status" value="1"/>
</dbReference>
<comment type="caution">
    <text evidence="2">The sequence shown here is derived from an EMBL/GenBank/DDBJ whole genome shotgun (WGS) entry which is preliminary data.</text>
</comment>
<evidence type="ECO:0000259" key="1">
    <source>
        <dbReference type="PROSITE" id="PS50042"/>
    </source>
</evidence>
<dbReference type="InterPro" id="IPR014710">
    <property type="entry name" value="RmlC-like_jellyroll"/>
</dbReference>
<dbReference type="Gene3D" id="2.60.120.10">
    <property type="entry name" value="Jelly Rolls"/>
    <property type="match status" value="1"/>
</dbReference>
<evidence type="ECO:0000313" key="2">
    <source>
        <dbReference type="EMBL" id="MBC5580547.1"/>
    </source>
</evidence>
<sequence>MREIRSDAEREQWIDACGVRSILPARAAAQLKLCAFQKGEALCREGDRARFLYFLLQGRCRVVRLLQTGRQCLLRFFQPFAVLGDFEFAEGGAVRTDVEAADDLLCLCLPMAQREQLLADPVFLRFLCAALCHKAILRDRDLADAISFSVTRRAASYILAGAREGEFHDNHTHMAEFLGCSHRQLLRVLGQLCGQGALCRLDGGGYRVANAALLSSLSAGVYAAEPFTYPGLGLHRPDTTAETKG</sequence>
<organism evidence="2 3">
    <name type="scientific">Anaerofilum hominis</name>
    <dbReference type="NCBI Taxonomy" id="2763016"/>
    <lineage>
        <taxon>Bacteria</taxon>
        <taxon>Bacillati</taxon>
        <taxon>Bacillota</taxon>
        <taxon>Clostridia</taxon>
        <taxon>Eubacteriales</taxon>
        <taxon>Oscillospiraceae</taxon>
        <taxon>Anaerofilum</taxon>
    </lineage>
</organism>
<keyword evidence="3" id="KW-1185">Reference proteome</keyword>
<dbReference type="EMBL" id="JACONZ010000001">
    <property type="protein sequence ID" value="MBC5580547.1"/>
    <property type="molecule type" value="Genomic_DNA"/>
</dbReference>
<dbReference type="InterPro" id="IPR018488">
    <property type="entry name" value="cNMP-bd_CS"/>
</dbReference>
<protein>
    <submittedName>
        <fullName evidence="2">Cyclic nucleotide-binding domain-containing protein</fullName>
    </submittedName>
</protein>
<dbReference type="SUPFAM" id="SSF51206">
    <property type="entry name" value="cAMP-binding domain-like"/>
    <property type="match status" value="1"/>
</dbReference>
<dbReference type="PROSITE" id="PS50042">
    <property type="entry name" value="CNMP_BINDING_3"/>
    <property type="match status" value="1"/>
</dbReference>
<dbReference type="RefSeq" id="WP_186886892.1">
    <property type="nucleotide sequence ID" value="NZ_JACONZ010000001.1"/>
</dbReference>
<dbReference type="InterPro" id="IPR018490">
    <property type="entry name" value="cNMP-bd_dom_sf"/>
</dbReference>
<evidence type="ECO:0000313" key="3">
    <source>
        <dbReference type="Proteomes" id="UP000659630"/>
    </source>
</evidence>
<dbReference type="CDD" id="cd00038">
    <property type="entry name" value="CAP_ED"/>
    <property type="match status" value="1"/>
</dbReference>
<reference evidence="2" key="1">
    <citation type="submission" date="2020-08" db="EMBL/GenBank/DDBJ databases">
        <title>Genome public.</title>
        <authorList>
            <person name="Liu C."/>
            <person name="Sun Q."/>
        </authorList>
    </citation>
    <scope>NUCLEOTIDE SEQUENCE</scope>
    <source>
        <strain evidence="2">BX8</strain>
    </source>
</reference>
<dbReference type="InterPro" id="IPR000595">
    <property type="entry name" value="cNMP-bd_dom"/>
</dbReference>
<proteinExistence type="predicted"/>
<dbReference type="PROSITE" id="PS00888">
    <property type="entry name" value="CNMP_BINDING_1"/>
    <property type="match status" value="1"/>
</dbReference>
<feature type="domain" description="Cyclic nucleotide-binding" evidence="1">
    <location>
        <begin position="36"/>
        <end position="118"/>
    </location>
</feature>